<organism evidence="1 2">
    <name type="scientific">Longibaculum muris</name>
    <dbReference type="NCBI Taxonomy" id="1796628"/>
    <lineage>
        <taxon>Bacteria</taxon>
        <taxon>Bacillati</taxon>
        <taxon>Bacillota</taxon>
        <taxon>Erysipelotrichia</taxon>
        <taxon>Erysipelotrichales</taxon>
        <taxon>Coprobacillaceae</taxon>
        <taxon>Longibaculum</taxon>
    </lineage>
</organism>
<dbReference type="InterPro" id="IPR036412">
    <property type="entry name" value="HAD-like_sf"/>
</dbReference>
<accession>A0A4R3YGA4</accession>
<comment type="caution">
    <text evidence="1">The sequence shown here is derived from an EMBL/GenBank/DDBJ whole genome shotgun (WGS) entry which is preliminary data.</text>
</comment>
<dbReference type="SFLD" id="SFLDG01129">
    <property type="entry name" value="C1.5:_HAD__Beta-PGM__Phosphata"/>
    <property type="match status" value="1"/>
</dbReference>
<keyword evidence="1" id="KW-0378">Hydrolase</keyword>
<dbReference type="InterPro" id="IPR023214">
    <property type="entry name" value="HAD_sf"/>
</dbReference>
<dbReference type="SUPFAM" id="SSF56784">
    <property type="entry name" value="HAD-like"/>
    <property type="match status" value="1"/>
</dbReference>
<dbReference type="PANTHER" id="PTHR18901">
    <property type="entry name" value="2-DEOXYGLUCOSE-6-PHOSPHATE PHOSPHATASE 2"/>
    <property type="match status" value="1"/>
</dbReference>
<evidence type="ECO:0000313" key="1">
    <source>
        <dbReference type="EMBL" id="TCV91196.1"/>
    </source>
</evidence>
<dbReference type="InterPro" id="IPR006439">
    <property type="entry name" value="HAD-SF_hydro_IA"/>
</dbReference>
<dbReference type="CDD" id="cd07505">
    <property type="entry name" value="HAD_BPGM-like"/>
    <property type="match status" value="1"/>
</dbReference>
<dbReference type="EMBL" id="SMCQ01000034">
    <property type="protein sequence ID" value="TCV91196.1"/>
    <property type="molecule type" value="Genomic_DNA"/>
</dbReference>
<reference evidence="1 2" key="1">
    <citation type="submission" date="2019-03" db="EMBL/GenBank/DDBJ databases">
        <title>Genomic Encyclopedia of Type Strains, Phase IV (KMG-IV): sequencing the most valuable type-strain genomes for metagenomic binning, comparative biology and taxonomic classification.</title>
        <authorList>
            <person name="Goeker M."/>
        </authorList>
    </citation>
    <scope>NUCLEOTIDE SEQUENCE [LARGE SCALE GENOMIC DNA]</scope>
    <source>
        <strain evidence="1 2">DSM 29487</strain>
    </source>
</reference>
<dbReference type="Pfam" id="PF13419">
    <property type="entry name" value="HAD_2"/>
    <property type="match status" value="1"/>
</dbReference>
<dbReference type="Gene3D" id="3.40.50.1000">
    <property type="entry name" value="HAD superfamily/HAD-like"/>
    <property type="match status" value="1"/>
</dbReference>
<dbReference type="PANTHER" id="PTHR18901:SF38">
    <property type="entry name" value="PSEUDOURIDINE-5'-PHOSPHATASE"/>
    <property type="match status" value="1"/>
</dbReference>
<proteinExistence type="predicted"/>
<dbReference type="SFLD" id="SFLDS00003">
    <property type="entry name" value="Haloacid_Dehalogenase"/>
    <property type="match status" value="1"/>
</dbReference>
<name>A0A4R3YGA4_9FIRM</name>
<dbReference type="InterPro" id="IPR041492">
    <property type="entry name" value="HAD_2"/>
</dbReference>
<dbReference type="NCBIfam" id="TIGR01549">
    <property type="entry name" value="HAD-SF-IA-v1"/>
    <property type="match status" value="1"/>
</dbReference>
<keyword evidence="2" id="KW-1185">Reference proteome</keyword>
<dbReference type="GO" id="GO:0016787">
    <property type="term" value="F:hydrolase activity"/>
    <property type="evidence" value="ECO:0007669"/>
    <property type="project" value="UniProtKB-KW"/>
</dbReference>
<dbReference type="Proteomes" id="UP000295515">
    <property type="component" value="Unassembled WGS sequence"/>
</dbReference>
<protein>
    <submittedName>
        <fullName evidence="1">HAD superfamily hydrolase (TIGR01509 family)/HAD superfamily hydrolase (TIGR01549 family)</fullName>
    </submittedName>
</protein>
<dbReference type="AlphaFoldDB" id="A0A4R3YGA4"/>
<dbReference type="InterPro" id="IPR023198">
    <property type="entry name" value="PGP-like_dom2"/>
</dbReference>
<sequence length="214" mass="24512">MKAVIFDMDGLMINSERVTYECYVSVLKEMGLTMSEDFYKTLLGKTLPTAYQLMFDEYGQDFPMDRVLNDVHQLMNNIFDKDGVPIKKGLIELLTYLKEHQYKTIVATSSTRNRVEHLLGLADVMKYFDDSICGDEVTQGKPHPEVFLKACEKLGVEVQDALVLEDSEAGIEASYRAHIPVICIPDMKYPEEQYVKMTTKILDSLDQVIDYLKQ</sequence>
<dbReference type="NCBIfam" id="TIGR01509">
    <property type="entry name" value="HAD-SF-IA-v3"/>
    <property type="match status" value="1"/>
</dbReference>
<gene>
    <name evidence="1" type="ORF">EDD60_13411</name>
</gene>
<dbReference type="Gene3D" id="1.10.150.240">
    <property type="entry name" value="Putative phosphatase, domain 2"/>
    <property type="match status" value="1"/>
</dbReference>
<evidence type="ECO:0000313" key="2">
    <source>
        <dbReference type="Proteomes" id="UP000295515"/>
    </source>
</evidence>
<dbReference type="SFLD" id="SFLDG01135">
    <property type="entry name" value="C1.5.6:_HAD__Beta-PGM__Phospha"/>
    <property type="match status" value="1"/>
</dbReference>